<dbReference type="STRING" id="4558.A0A1W0VYI7"/>
<evidence type="ECO:0000256" key="10">
    <source>
        <dbReference type="SAM" id="MobiDB-lite"/>
    </source>
</evidence>
<evidence type="ECO:0000256" key="7">
    <source>
        <dbReference type="ARBA" id="ARBA00022989"/>
    </source>
</evidence>
<dbReference type="eggNOG" id="ENOG502QQKN">
    <property type="taxonomic scope" value="Eukaryota"/>
</dbReference>
<organism evidence="12 13">
    <name type="scientific">Sorghum bicolor</name>
    <name type="common">Sorghum</name>
    <name type="synonym">Sorghum vulgare</name>
    <dbReference type="NCBI Taxonomy" id="4558"/>
    <lineage>
        <taxon>Eukaryota</taxon>
        <taxon>Viridiplantae</taxon>
        <taxon>Streptophyta</taxon>
        <taxon>Embryophyta</taxon>
        <taxon>Tracheophyta</taxon>
        <taxon>Spermatophyta</taxon>
        <taxon>Magnoliopsida</taxon>
        <taxon>Liliopsida</taxon>
        <taxon>Poales</taxon>
        <taxon>Poaceae</taxon>
        <taxon>PACMAD clade</taxon>
        <taxon>Panicoideae</taxon>
        <taxon>Andropogonodae</taxon>
        <taxon>Andropogoneae</taxon>
        <taxon>Sorghinae</taxon>
        <taxon>Sorghum</taxon>
    </lineage>
</organism>
<dbReference type="InParanoid" id="A0A1W0VYI7"/>
<feature type="transmembrane region" description="Helical" evidence="11">
    <location>
        <begin position="653"/>
        <end position="672"/>
    </location>
</feature>
<dbReference type="GO" id="GO:0008308">
    <property type="term" value="F:voltage-gated monoatomic anion channel activity"/>
    <property type="evidence" value="ECO:0007669"/>
    <property type="project" value="InterPro"/>
</dbReference>
<evidence type="ECO:0000256" key="8">
    <source>
        <dbReference type="ARBA" id="ARBA00023065"/>
    </source>
</evidence>
<keyword evidence="4" id="KW-0813">Transport</keyword>
<evidence type="ECO:0000256" key="1">
    <source>
        <dbReference type="ARBA" id="ARBA00004127"/>
    </source>
</evidence>
<dbReference type="InterPro" id="IPR004695">
    <property type="entry name" value="SLAC1/Mae1/Ssu1/TehA"/>
</dbReference>
<dbReference type="Proteomes" id="UP000000768">
    <property type="component" value="Chromosome 3"/>
</dbReference>
<feature type="transmembrane region" description="Helical" evidence="11">
    <location>
        <begin position="466"/>
        <end position="485"/>
    </location>
</feature>
<dbReference type="PANTHER" id="PTHR31269">
    <property type="entry name" value="S-TYPE ANION CHANNEL SLAH3"/>
    <property type="match status" value="1"/>
</dbReference>
<dbReference type="AlphaFoldDB" id="A0A1W0VYI7"/>
<dbReference type="Gene3D" id="1.50.10.150">
    <property type="entry name" value="Voltage-dependent anion channel"/>
    <property type="match status" value="1"/>
</dbReference>
<dbReference type="Gramene" id="OQU87187">
    <property type="protein sequence ID" value="OQU87187"/>
    <property type="gene ID" value="SORBI_3003G225600"/>
</dbReference>
<accession>A0A1W0VYI7</accession>
<evidence type="ECO:0000313" key="12">
    <source>
        <dbReference type="EMBL" id="OQU87187.1"/>
    </source>
</evidence>
<dbReference type="GO" id="GO:0006873">
    <property type="term" value="P:intracellular monoatomic ion homeostasis"/>
    <property type="evidence" value="ECO:0007669"/>
    <property type="project" value="InterPro"/>
</dbReference>
<keyword evidence="7 11" id="KW-1133">Transmembrane helix</keyword>
<feature type="transmembrane region" description="Helical" evidence="11">
    <location>
        <begin position="592"/>
        <end position="610"/>
    </location>
</feature>
<keyword evidence="8" id="KW-0406">Ion transport</keyword>
<evidence type="ECO:0000256" key="9">
    <source>
        <dbReference type="ARBA" id="ARBA00023136"/>
    </source>
</evidence>
<dbReference type="CDD" id="cd09323">
    <property type="entry name" value="TDT_SLAC1_like"/>
    <property type="match status" value="1"/>
</dbReference>
<feature type="compositionally biased region" description="Polar residues" evidence="10">
    <location>
        <begin position="780"/>
        <end position="799"/>
    </location>
</feature>
<dbReference type="InterPro" id="IPR038665">
    <property type="entry name" value="Voltage-dep_anion_channel_sf"/>
</dbReference>
<dbReference type="GO" id="GO:0012505">
    <property type="term" value="C:endomembrane system"/>
    <property type="evidence" value="ECO:0007669"/>
    <property type="project" value="UniProtKB-SubCell"/>
</dbReference>
<feature type="transmembrane region" description="Helical" evidence="11">
    <location>
        <begin position="712"/>
        <end position="736"/>
    </location>
</feature>
<dbReference type="Pfam" id="PF03595">
    <property type="entry name" value="SLAC1"/>
    <property type="match status" value="1"/>
</dbReference>
<evidence type="ECO:0000256" key="2">
    <source>
        <dbReference type="ARBA" id="ARBA00004236"/>
    </source>
</evidence>
<dbReference type="PANTHER" id="PTHR31269:SF2">
    <property type="entry name" value="S-TYPE ANION CHANNEL SLAH3"/>
    <property type="match status" value="1"/>
</dbReference>
<feature type="transmembrane region" description="Helical" evidence="11">
    <location>
        <begin position="74"/>
        <end position="94"/>
    </location>
</feature>
<feature type="region of interest" description="Disordered" evidence="10">
    <location>
        <begin position="325"/>
        <end position="389"/>
    </location>
</feature>
<evidence type="ECO:0000256" key="5">
    <source>
        <dbReference type="ARBA" id="ARBA00022475"/>
    </source>
</evidence>
<evidence type="ECO:0000256" key="6">
    <source>
        <dbReference type="ARBA" id="ARBA00022692"/>
    </source>
</evidence>
<feature type="transmembrane region" description="Helical" evidence="11">
    <location>
        <begin position="679"/>
        <end position="700"/>
    </location>
</feature>
<evidence type="ECO:0008006" key="14">
    <source>
        <dbReference type="Google" id="ProtNLM"/>
    </source>
</evidence>
<dbReference type="GO" id="GO:0005886">
    <property type="term" value="C:plasma membrane"/>
    <property type="evidence" value="ECO:0007669"/>
    <property type="project" value="UniProtKB-SubCell"/>
</dbReference>
<reference evidence="13" key="2">
    <citation type="journal article" date="2018" name="Plant J.">
        <title>The Sorghum bicolor reference genome: improved assembly, gene annotations, a transcriptome atlas, and signatures of genome organization.</title>
        <authorList>
            <person name="McCormick R.F."/>
            <person name="Truong S.K."/>
            <person name="Sreedasyam A."/>
            <person name="Jenkins J."/>
            <person name="Shu S."/>
            <person name="Sims D."/>
            <person name="Kennedy M."/>
            <person name="Amirebrahimi M."/>
            <person name="Weers B.D."/>
            <person name="McKinley B."/>
            <person name="Mattison A."/>
            <person name="Morishige D.T."/>
            <person name="Grimwood J."/>
            <person name="Schmutz J."/>
            <person name="Mullet J.E."/>
        </authorList>
    </citation>
    <scope>NUCLEOTIDE SEQUENCE [LARGE SCALE GENOMIC DNA]</scope>
    <source>
        <strain evidence="13">cv. BTx623</strain>
    </source>
</reference>
<keyword evidence="5" id="KW-1003">Cell membrane</keyword>
<evidence type="ECO:0000256" key="3">
    <source>
        <dbReference type="ARBA" id="ARBA00007808"/>
    </source>
</evidence>
<keyword evidence="9 11" id="KW-0472">Membrane</keyword>
<evidence type="ECO:0000256" key="4">
    <source>
        <dbReference type="ARBA" id="ARBA00022448"/>
    </source>
</evidence>
<dbReference type="OrthoDB" id="1099at2759"/>
<reference evidence="12 13" key="1">
    <citation type="journal article" date="2009" name="Nature">
        <title>The Sorghum bicolor genome and the diversification of grasses.</title>
        <authorList>
            <person name="Paterson A.H."/>
            <person name="Bowers J.E."/>
            <person name="Bruggmann R."/>
            <person name="Dubchak I."/>
            <person name="Grimwood J."/>
            <person name="Gundlach H."/>
            <person name="Haberer G."/>
            <person name="Hellsten U."/>
            <person name="Mitros T."/>
            <person name="Poliakov A."/>
            <person name="Schmutz J."/>
            <person name="Spannagl M."/>
            <person name="Tang H."/>
            <person name="Wang X."/>
            <person name="Wicker T."/>
            <person name="Bharti A.K."/>
            <person name="Chapman J."/>
            <person name="Feltus F.A."/>
            <person name="Gowik U."/>
            <person name="Grigoriev I.V."/>
            <person name="Lyons E."/>
            <person name="Maher C.A."/>
            <person name="Martis M."/>
            <person name="Narechania A."/>
            <person name="Otillar R.P."/>
            <person name="Penning B.W."/>
            <person name="Salamov A.A."/>
            <person name="Wang Y."/>
            <person name="Zhang L."/>
            <person name="Carpita N.C."/>
            <person name="Freeling M."/>
            <person name="Gingle A.R."/>
            <person name="Hash C.T."/>
            <person name="Keller B."/>
            <person name="Klein P."/>
            <person name="Kresovich S."/>
            <person name="McCann M.C."/>
            <person name="Ming R."/>
            <person name="Peterson D.G."/>
            <person name="Mehboob-ur-Rahman"/>
            <person name="Ware D."/>
            <person name="Westhoff P."/>
            <person name="Mayer K.F."/>
            <person name="Messing J."/>
            <person name="Rokhsar D.S."/>
        </authorList>
    </citation>
    <scope>NUCLEOTIDE SEQUENCE [LARGE SCALE GENOMIC DNA]</scope>
    <source>
        <strain evidence="13">cv. BTx623</strain>
    </source>
</reference>
<proteinExistence type="inferred from homology"/>
<keyword evidence="6 11" id="KW-0812">Transmembrane</keyword>
<evidence type="ECO:0000313" key="13">
    <source>
        <dbReference type="Proteomes" id="UP000000768"/>
    </source>
</evidence>
<comment type="subcellular location">
    <subcellularLocation>
        <location evidence="2">Cell membrane</location>
    </subcellularLocation>
    <subcellularLocation>
        <location evidence="1">Endomembrane system</location>
        <topology evidence="1">Multi-pass membrane protein</topology>
    </subcellularLocation>
</comment>
<gene>
    <name evidence="12" type="ORF">SORBI_3003G225600</name>
</gene>
<name>A0A1W0VYI7_SORBI</name>
<feature type="transmembrane region" description="Helical" evidence="11">
    <location>
        <begin position="622"/>
        <end position="641"/>
    </location>
</feature>
<dbReference type="EMBL" id="CM000762">
    <property type="protein sequence ID" value="OQU87187.1"/>
    <property type="molecule type" value="Genomic_DNA"/>
</dbReference>
<protein>
    <recommendedName>
        <fullName evidence="14">S-type anion channel SLAH2</fullName>
    </recommendedName>
</protein>
<dbReference type="ExpressionAtlas" id="A0A1W0VYI7">
    <property type="expression patterns" value="baseline and differential"/>
</dbReference>
<feature type="transmembrane region" description="Helical" evidence="11">
    <location>
        <begin position="424"/>
        <end position="446"/>
    </location>
</feature>
<evidence type="ECO:0000256" key="11">
    <source>
        <dbReference type="SAM" id="Phobius"/>
    </source>
</evidence>
<keyword evidence="13" id="KW-1185">Reference proteome</keyword>
<feature type="transmembrane region" description="Helical" evidence="11">
    <location>
        <begin position="506"/>
        <end position="525"/>
    </location>
</feature>
<feature type="compositionally biased region" description="Polar residues" evidence="10">
    <location>
        <begin position="325"/>
        <end position="335"/>
    </location>
</feature>
<feature type="region of interest" description="Disordered" evidence="10">
    <location>
        <begin position="780"/>
        <end position="805"/>
    </location>
</feature>
<sequence length="805" mass="87447">MAPGSADSGGISVECRIPFFVFPLRKKGNSALGSSLGLLAVYINSYSSSSYSPGKVISKQLIPASFLRFSTRPAGPVLCCWLLLLPVVGYHLIISLAASTPLRSPADHVQLETSRARGRPSCGATLAAQLVTLMKHQGALSLGTMEFVSSKDVQMAGLNTELSSREDDALPALLIKVPSQTIAGFDCVVGADDATVSLDELDDKVAEELHQQGSGSTNTDIVISIPAAAPAASAPPPPPRVVVAPAARAYDDDAHVVPYSVSLSMPASPSGFHLSQFMCADRRARVAPPDDDAHRHPVAVEGQQMVEGPHSPRLIKQTRFHSQPILNLHPSSSKNVVADGSSTRDKRFDPFKTFSGRLERQLSNLRGRPQEPIDGVSPDSKISEEETDQVPAADRYFDALEGPELDTLRATEVPVLPKDEKWPFLLRFPISAFGMCLGVSSQAILWKTLASAPPTAFLHVSPVVSHALWYVALALMLLVSVIYLLKVVFYFEAVRREFYHPIRANFFFAPWIACLFLVLGAPRLVAEMHHGVWYAVMAPIFCLELKIYGQWMSGGQRRLSKVANPSNHLSIVGNFVGALLGAKMGLREGPIFFFAVGLAHYMVLFVTLYQRLPTNVTLPKELHPVFFLFVAAPSVASMAWAKINGQFDAGARIAYFIALFLYMSLAVRINFFRGFRFSLAWWAYTFPMTGASVATITYATEVTNVLTRALSIGLSGISTVTVAGLLVTTVFHAFVLRDLFPNDVSIAITRKKPKFSKILAHFRSSSSDMKELVFSLSSNSKTAAQSDSGDTDSDPSVTAKSRAEP</sequence>
<comment type="similarity">
    <text evidence="3">Belongs to the SLAC1 S-type anion channel family.</text>
</comment>
<dbReference type="InterPro" id="IPR030183">
    <property type="entry name" value="SLAC/SLAH"/>
</dbReference>